<keyword evidence="1 2" id="KW-0238">DNA-binding</keyword>
<protein>
    <submittedName>
        <fullName evidence="5">TetR family transcriptional regulator</fullName>
    </submittedName>
</protein>
<evidence type="ECO:0000313" key="5">
    <source>
        <dbReference type="EMBL" id="TWI86155.1"/>
    </source>
</evidence>
<dbReference type="EMBL" id="VLLF01000006">
    <property type="protein sequence ID" value="TWI86155.1"/>
    <property type="molecule type" value="Genomic_DNA"/>
</dbReference>
<evidence type="ECO:0000256" key="1">
    <source>
        <dbReference type="ARBA" id="ARBA00023125"/>
    </source>
</evidence>
<dbReference type="Proteomes" id="UP000320593">
    <property type="component" value="Unassembled WGS sequence"/>
</dbReference>
<organism evidence="5 6">
    <name type="scientific">Roseibium hamelinense</name>
    <dbReference type="NCBI Taxonomy" id="150831"/>
    <lineage>
        <taxon>Bacteria</taxon>
        <taxon>Pseudomonadati</taxon>
        <taxon>Pseudomonadota</taxon>
        <taxon>Alphaproteobacteria</taxon>
        <taxon>Hyphomicrobiales</taxon>
        <taxon>Stappiaceae</taxon>
        <taxon>Roseibium</taxon>
    </lineage>
</organism>
<dbReference type="OrthoDB" id="7828598at2"/>
<dbReference type="Gene3D" id="1.10.357.10">
    <property type="entry name" value="Tetracycline Repressor, domain 2"/>
    <property type="match status" value="1"/>
</dbReference>
<proteinExistence type="predicted"/>
<keyword evidence="6" id="KW-1185">Reference proteome</keyword>
<accession>A0A562SXQ6</accession>
<evidence type="ECO:0000256" key="3">
    <source>
        <dbReference type="SAM" id="MobiDB-lite"/>
    </source>
</evidence>
<evidence type="ECO:0000313" key="6">
    <source>
        <dbReference type="Proteomes" id="UP000320593"/>
    </source>
</evidence>
<feature type="domain" description="HTH tetR-type" evidence="4">
    <location>
        <begin position="4"/>
        <end position="64"/>
    </location>
</feature>
<feature type="compositionally biased region" description="Acidic residues" evidence="3">
    <location>
        <begin position="224"/>
        <end position="235"/>
    </location>
</feature>
<dbReference type="GO" id="GO:0003677">
    <property type="term" value="F:DNA binding"/>
    <property type="evidence" value="ECO:0007669"/>
    <property type="project" value="UniProtKB-UniRule"/>
</dbReference>
<gene>
    <name evidence="5" type="ORF">JM93_02863</name>
</gene>
<feature type="compositionally biased region" description="Basic residues" evidence="3">
    <location>
        <begin position="204"/>
        <end position="216"/>
    </location>
</feature>
<comment type="caution">
    <text evidence="5">The sequence shown here is derived from an EMBL/GenBank/DDBJ whole genome shotgun (WGS) entry which is preliminary data.</text>
</comment>
<dbReference type="SUPFAM" id="SSF46689">
    <property type="entry name" value="Homeodomain-like"/>
    <property type="match status" value="1"/>
</dbReference>
<dbReference type="InterPro" id="IPR001647">
    <property type="entry name" value="HTH_TetR"/>
</dbReference>
<dbReference type="PROSITE" id="PS50977">
    <property type="entry name" value="HTH_TETR_2"/>
    <property type="match status" value="1"/>
</dbReference>
<name>A0A562SXQ6_9HYPH</name>
<sequence length="235" mass="26318">MATAKTRQKIMKTFQELVAENGYSEVSLVQLAEAADVKLSVLRESYDSKIDLVKAFSREIDSAVLDERDDDMGDQPARDRLFDVLMTRIDHLAPHKPFVRALYEAARTDPVLALEFNAIAVKSQAWMLDAAGVELGGLKRAATVQGLAIAFARVVETWLGEDDEGMPRTMSKLDKELDEGVSWMKRLDRLDGFLKFAGRLGSRARKMQRRGKHKTARTQAPEPALDDSEEVPTMH</sequence>
<evidence type="ECO:0000256" key="2">
    <source>
        <dbReference type="PROSITE-ProRule" id="PRU00335"/>
    </source>
</evidence>
<dbReference type="InterPro" id="IPR009057">
    <property type="entry name" value="Homeodomain-like_sf"/>
</dbReference>
<feature type="region of interest" description="Disordered" evidence="3">
    <location>
        <begin position="204"/>
        <end position="235"/>
    </location>
</feature>
<evidence type="ECO:0000259" key="4">
    <source>
        <dbReference type="PROSITE" id="PS50977"/>
    </source>
</evidence>
<dbReference type="RefSeq" id="WP_145344385.1">
    <property type="nucleotide sequence ID" value="NZ_SMLY01000074.1"/>
</dbReference>
<reference evidence="5 6" key="1">
    <citation type="submission" date="2019-07" db="EMBL/GenBank/DDBJ databases">
        <title>Genomic Encyclopedia of Archaeal and Bacterial Type Strains, Phase II (KMG-II): from individual species to whole genera.</title>
        <authorList>
            <person name="Goeker M."/>
        </authorList>
    </citation>
    <scope>NUCLEOTIDE SEQUENCE [LARGE SCALE GENOMIC DNA]</scope>
    <source>
        <strain evidence="5 6">ATCC BAA-252</strain>
    </source>
</reference>
<dbReference type="AlphaFoldDB" id="A0A562SXQ6"/>
<feature type="DNA-binding region" description="H-T-H motif" evidence="2">
    <location>
        <begin position="27"/>
        <end position="46"/>
    </location>
</feature>